<evidence type="ECO:0000313" key="1">
    <source>
        <dbReference type="EMBL" id="KAF0748975.1"/>
    </source>
</evidence>
<keyword evidence="2" id="KW-1185">Reference proteome</keyword>
<organism evidence="1 2">
    <name type="scientific">Aphis craccivora</name>
    <name type="common">Cowpea aphid</name>
    <dbReference type="NCBI Taxonomy" id="307492"/>
    <lineage>
        <taxon>Eukaryota</taxon>
        <taxon>Metazoa</taxon>
        <taxon>Ecdysozoa</taxon>
        <taxon>Arthropoda</taxon>
        <taxon>Hexapoda</taxon>
        <taxon>Insecta</taxon>
        <taxon>Pterygota</taxon>
        <taxon>Neoptera</taxon>
        <taxon>Paraneoptera</taxon>
        <taxon>Hemiptera</taxon>
        <taxon>Sternorrhyncha</taxon>
        <taxon>Aphidomorpha</taxon>
        <taxon>Aphidoidea</taxon>
        <taxon>Aphididae</taxon>
        <taxon>Aphidini</taxon>
        <taxon>Aphis</taxon>
        <taxon>Aphis</taxon>
    </lineage>
</organism>
<dbReference type="Proteomes" id="UP000478052">
    <property type="component" value="Unassembled WGS sequence"/>
</dbReference>
<proteinExistence type="predicted"/>
<protein>
    <submittedName>
        <fullName evidence="1">Uncharacterized protein</fullName>
    </submittedName>
</protein>
<evidence type="ECO:0000313" key="2">
    <source>
        <dbReference type="Proteomes" id="UP000478052"/>
    </source>
</evidence>
<reference evidence="1 2" key="1">
    <citation type="submission" date="2019-08" db="EMBL/GenBank/DDBJ databases">
        <title>Whole genome of Aphis craccivora.</title>
        <authorList>
            <person name="Voronova N.V."/>
            <person name="Shulinski R.S."/>
            <person name="Bandarenka Y.V."/>
            <person name="Zhorov D.G."/>
            <person name="Warner D."/>
        </authorList>
    </citation>
    <scope>NUCLEOTIDE SEQUENCE [LARGE SCALE GENOMIC DNA]</scope>
    <source>
        <strain evidence="1">180601</strain>
        <tissue evidence="1">Whole Body</tissue>
    </source>
</reference>
<comment type="caution">
    <text evidence="1">The sequence shown here is derived from an EMBL/GenBank/DDBJ whole genome shotgun (WGS) entry which is preliminary data.</text>
</comment>
<dbReference type="OrthoDB" id="10543694at2759"/>
<dbReference type="AlphaFoldDB" id="A0A6G0Y436"/>
<sequence>MCNVHRRITAYSEFRFHARDGKNRLPWNSYNEHFKIIEIIDDHLTFLKYEVKCLHCIRSKSLTADTRSPSNLKKTFSSKIIIAKKKLNVESKNNTTQGSIKMYGCLPFSLVEYPEFNLFYK</sequence>
<gene>
    <name evidence="1" type="ORF">FWK35_00014527</name>
</gene>
<name>A0A6G0Y436_APHCR</name>
<accession>A0A6G0Y436</accession>
<dbReference type="EMBL" id="VUJU01006275">
    <property type="protein sequence ID" value="KAF0748975.1"/>
    <property type="molecule type" value="Genomic_DNA"/>
</dbReference>